<protein>
    <submittedName>
        <fullName evidence="1">Uncharacterized protein</fullName>
    </submittedName>
</protein>
<organism evidence="1 2">
    <name type="scientific">Cladophialophora yegresii CBS 114405</name>
    <dbReference type="NCBI Taxonomy" id="1182544"/>
    <lineage>
        <taxon>Eukaryota</taxon>
        <taxon>Fungi</taxon>
        <taxon>Dikarya</taxon>
        <taxon>Ascomycota</taxon>
        <taxon>Pezizomycotina</taxon>
        <taxon>Eurotiomycetes</taxon>
        <taxon>Chaetothyriomycetidae</taxon>
        <taxon>Chaetothyriales</taxon>
        <taxon>Herpotrichiellaceae</taxon>
        <taxon>Cladophialophora</taxon>
    </lineage>
</organism>
<comment type="caution">
    <text evidence="1">The sequence shown here is derived from an EMBL/GenBank/DDBJ whole genome shotgun (WGS) entry which is preliminary data.</text>
</comment>
<name>W9WA92_9EURO</name>
<reference evidence="1 2" key="1">
    <citation type="submission" date="2013-03" db="EMBL/GenBank/DDBJ databases">
        <title>The Genome Sequence of Cladophialophora yegresii CBS 114405.</title>
        <authorList>
            <consortium name="The Broad Institute Genomics Platform"/>
            <person name="Cuomo C."/>
            <person name="de Hoog S."/>
            <person name="Gorbushina A."/>
            <person name="Walker B."/>
            <person name="Young S.K."/>
            <person name="Zeng Q."/>
            <person name="Gargeya S."/>
            <person name="Fitzgerald M."/>
            <person name="Haas B."/>
            <person name="Abouelleil A."/>
            <person name="Allen A.W."/>
            <person name="Alvarado L."/>
            <person name="Arachchi H.M."/>
            <person name="Berlin A.M."/>
            <person name="Chapman S.B."/>
            <person name="Gainer-Dewar J."/>
            <person name="Goldberg J."/>
            <person name="Griggs A."/>
            <person name="Gujja S."/>
            <person name="Hansen M."/>
            <person name="Howarth C."/>
            <person name="Imamovic A."/>
            <person name="Ireland A."/>
            <person name="Larimer J."/>
            <person name="McCowan C."/>
            <person name="Murphy C."/>
            <person name="Pearson M."/>
            <person name="Poon T.W."/>
            <person name="Priest M."/>
            <person name="Roberts A."/>
            <person name="Saif S."/>
            <person name="Shea T."/>
            <person name="Sisk P."/>
            <person name="Sykes S."/>
            <person name="Wortman J."/>
            <person name="Nusbaum C."/>
            <person name="Birren B."/>
        </authorList>
    </citation>
    <scope>NUCLEOTIDE SEQUENCE [LARGE SCALE GENOMIC DNA]</scope>
    <source>
        <strain evidence="1 2">CBS 114405</strain>
    </source>
</reference>
<dbReference type="HOGENOM" id="CLU_560388_0_0_1"/>
<accession>W9WA92</accession>
<dbReference type="AlphaFoldDB" id="W9WA92"/>
<dbReference type="OrthoDB" id="3266974at2759"/>
<gene>
    <name evidence="1" type="ORF">A1O7_01181</name>
</gene>
<evidence type="ECO:0000313" key="2">
    <source>
        <dbReference type="Proteomes" id="UP000019473"/>
    </source>
</evidence>
<dbReference type="EMBL" id="AMGW01000001">
    <property type="protein sequence ID" value="EXJ64843.1"/>
    <property type="molecule type" value="Genomic_DNA"/>
</dbReference>
<dbReference type="Proteomes" id="UP000019473">
    <property type="component" value="Unassembled WGS sequence"/>
</dbReference>
<dbReference type="GeneID" id="19175795"/>
<dbReference type="VEuPathDB" id="FungiDB:A1O7_01181"/>
<dbReference type="RefSeq" id="XP_007753410.1">
    <property type="nucleotide sequence ID" value="XM_007755220.1"/>
</dbReference>
<proteinExistence type="predicted"/>
<evidence type="ECO:0000313" key="1">
    <source>
        <dbReference type="EMBL" id="EXJ64843.1"/>
    </source>
</evidence>
<sequence length="466" mass="52138">MAKRADKNMIFQRMDQTGDTTHVVASLAIDPVNSVLILFNDQTKPQDVNLLKEYYVRATRDRDRVHALGMNGETNVEQLLMGDGRYMENWNGLLKPKPSEKPEENALRKALQQKPVLLPGENEFVDAIKNNNLTELYRDIASRTSGATEYKIAELFKDAQFAGQMLPAPSLKPVLLLCPRYSGFNKPGGGHNPEGDSDVRGQAQLIHLFEERFTIITVGHDPVNDRPGSPNNDDINSAHAKCHLGEFYLKDPLAGKGRGEQVSFLLALMKRYPGSLYQLGQKTGAMDAGALGGIPTLYIEHESSPTFKRMLPWVETIPFYRCAKINKPPTVQNSLSNFDKEALAFMRAGFKKLNEEGPAARSDLLNLGPEDQKTLTKIFKLKSLVAPVNAQPSLWEVFKVFDKVDVAGNTKMVEDLAAQWEDSNIIKGYNQKDRKIITQGMGDLVNEYTGKAVIIKPEGSYEYHWR</sequence>
<keyword evidence="2" id="KW-1185">Reference proteome</keyword>